<gene>
    <name evidence="2" type="ORF">CCO03_13830</name>
</gene>
<sequence>MPLHPAPTGLTTQPSARRLYLGLLALVGSEGFFQGWASGVGGQLPPAMTLAYTVAQAVLVYAWWRADAAAHRGRPRPLWLSGLVIVAPVVGVPLHLWRSRPRGQRGRALLVGTGGVLALALAYLLAGAPMAYWLGGR</sequence>
<feature type="transmembrane region" description="Helical" evidence="1">
    <location>
        <begin position="109"/>
        <end position="134"/>
    </location>
</feature>
<dbReference type="OrthoDB" id="8858496at2"/>
<evidence type="ECO:0000313" key="2">
    <source>
        <dbReference type="EMBL" id="ARU05618.1"/>
    </source>
</evidence>
<keyword evidence="3" id="KW-1185">Reference proteome</keyword>
<feature type="transmembrane region" description="Helical" evidence="1">
    <location>
        <begin position="49"/>
        <end position="66"/>
    </location>
</feature>
<dbReference type="KEGG" id="cser:CCO03_13830"/>
<organism evidence="2 3">
    <name type="scientific">Comamonas serinivorans</name>
    <dbReference type="NCBI Taxonomy" id="1082851"/>
    <lineage>
        <taxon>Bacteria</taxon>
        <taxon>Pseudomonadati</taxon>
        <taxon>Pseudomonadota</taxon>
        <taxon>Betaproteobacteria</taxon>
        <taxon>Burkholderiales</taxon>
        <taxon>Comamonadaceae</taxon>
        <taxon>Comamonas</taxon>
    </lineage>
</organism>
<proteinExistence type="predicted"/>
<evidence type="ECO:0000256" key="1">
    <source>
        <dbReference type="SAM" id="Phobius"/>
    </source>
</evidence>
<feature type="transmembrane region" description="Helical" evidence="1">
    <location>
        <begin position="78"/>
        <end position="97"/>
    </location>
</feature>
<keyword evidence="1" id="KW-0812">Transmembrane</keyword>
<accession>A0A1Y0EQ45</accession>
<reference evidence="2 3" key="1">
    <citation type="submission" date="2017-05" db="EMBL/GenBank/DDBJ databases">
        <authorList>
            <person name="Song R."/>
            <person name="Chenine A.L."/>
            <person name="Ruprecht R.M."/>
        </authorList>
    </citation>
    <scope>NUCLEOTIDE SEQUENCE [LARGE SCALE GENOMIC DNA]</scope>
    <source>
        <strain evidence="2 3">DSM 26136</strain>
    </source>
</reference>
<dbReference type="EMBL" id="CP021455">
    <property type="protein sequence ID" value="ARU05618.1"/>
    <property type="molecule type" value="Genomic_DNA"/>
</dbReference>
<name>A0A1Y0EQ45_9BURK</name>
<protein>
    <submittedName>
        <fullName evidence="2">Uncharacterized protein</fullName>
    </submittedName>
</protein>
<dbReference type="AlphaFoldDB" id="A0A1Y0EQ45"/>
<keyword evidence="1" id="KW-0472">Membrane</keyword>
<evidence type="ECO:0000313" key="3">
    <source>
        <dbReference type="Proteomes" id="UP000196138"/>
    </source>
</evidence>
<dbReference type="Proteomes" id="UP000196138">
    <property type="component" value="Chromosome"/>
</dbReference>
<keyword evidence="1" id="KW-1133">Transmembrane helix</keyword>